<dbReference type="EMBL" id="BOOU01000089">
    <property type="protein sequence ID" value="GII81201.1"/>
    <property type="molecule type" value="Genomic_DNA"/>
</dbReference>
<dbReference type="InterPro" id="IPR051266">
    <property type="entry name" value="CLCR"/>
</dbReference>
<evidence type="ECO:0000313" key="2">
    <source>
        <dbReference type="EMBL" id="GII81201.1"/>
    </source>
</evidence>
<dbReference type="SUPFAM" id="SSF53300">
    <property type="entry name" value="vWA-like"/>
    <property type="match status" value="1"/>
</dbReference>
<dbReference type="RefSeq" id="WP_203993110.1">
    <property type="nucleotide sequence ID" value="NZ_BOOU01000089.1"/>
</dbReference>
<protein>
    <recommendedName>
        <fullName evidence="1">VWFA domain-containing protein</fullName>
    </recommendedName>
</protein>
<accession>A0A919R7P7</accession>
<keyword evidence="3" id="KW-1185">Reference proteome</keyword>
<evidence type="ECO:0000259" key="1">
    <source>
        <dbReference type="PROSITE" id="PS50234"/>
    </source>
</evidence>
<organism evidence="2 3">
    <name type="scientific">Sphaerisporangium rufum</name>
    <dbReference type="NCBI Taxonomy" id="1381558"/>
    <lineage>
        <taxon>Bacteria</taxon>
        <taxon>Bacillati</taxon>
        <taxon>Actinomycetota</taxon>
        <taxon>Actinomycetes</taxon>
        <taxon>Streptosporangiales</taxon>
        <taxon>Streptosporangiaceae</taxon>
        <taxon>Sphaerisporangium</taxon>
    </lineage>
</organism>
<feature type="domain" description="VWFA" evidence="1">
    <location>
        <begin position="41"/>
        <end position="211"/>
    </location>
</feature>
<reference evidence="2" key="1">
    <citation type="submission" date="2021-01" db="EMBL/GenBank/DDBJ databases">
        <title>Whole genome shotgun sequence of Sphaerisporangium rufum NBRC 109079.</title>
        <authorList>
            <person name="Komaki H."/>
            <person name="Tamura T."/>
        </authorList>
    </citation>
    <scope>NUCLEOTIDE SEQUENCE</scope>
    <source>
        <strain evidence="2">NBRC 109079</strain>
    </source>
</reference>
<comment type="caution">
    <text evidence="2">The sequence shown here is derived from an EMBL/GenBank/DDBJ whole genome shotgun (WGS) entry which is preliminary data.</text>
</comment>
<dbReference type="PROSITE" id="PS50234">
    <property type="entry name" value="VWFA"/>
    <property type="match status" value="1"/>
</dbReference>
<dbReference type="PANTHER" id="PTHR10579:SF43">
    <property type="entry name" value="ZINC FINGER (C3HC4-TYPE RING FINGER) FAMILY PROTEIN"/>
    <property type="match status" value="1"/>
</dbReference>
<name>A0A919R7P7_9ACTN</name>
<dbReference type="InterPro" id="IPR002035">
    <property type="entry name" value="VWF_A"/>
</dbReference>
<dbReference type="SMART" id="SM00327">
    <property type="entry name" value="VWA"/>
    <property type="match status" value="1"/>
</dbReference>
<dbReference type="Pfam" id="PF00092">
    <property type="entry name" value="VWA"/>
    <property type="match status" value="1"/>
</dbReference>
<proteinExistence type="predicted"/>
<dbReference type="PANTHER" id="PTHR10579">
    <property type="entry name" value="CALCIUM-ACTIVATED CHLORIDE CHANNEL REGULATOR"/>
    <property type="match status" value="1"/>
</dbReference>
<gene>
    <name evidence="2" type="ORF">Sru01_61830</name>
</gene>
<evidence type="ECO:0000313" key="3">
    <source>
        <dbReference type="Proteomes" id="UP000655287"/>
    </source>
</evidence>
<sequence length="422" mass="43687">MHLTAHIDPEALPAGQDGEITVLVKIAAPVRRAGVRRPSVTVQVVLDTSGSMSRHLAGVRAALRALIGRLDASDDFGLVTFGETARVVIPAGPLGDKEAALRAVAGLRTGGATDLSRGLLRGVHEAYRAAAGGSATLLLISDGHADRGATSPARFGEIAMAARRQGVVTTTLGCGLDYDEALLAAIADGGAGSALHAGDAGAAERLIAHEIDCVLATVAQSATLTVTSSSASARPELCGGPPGRHLPDGSISVALGDLHEDESRTVVLRLGLSGLPAPGPVTAAWLALTYLDVGTLATATLTRPVEVDIAPPEEATGRPPGLAVRAERLFQDVQDAKRAAAEAIRRDDVAGAEELLGAARRALQDALAWAPDPAELAAEAAELDRYARDARRHRGRVLKEVLASWHLRTRKRGRALPHDPPT</sequence>
<dbReference type="Gene3D" id="3.40.50.410">
    <property type="entry name" value="von Willebrand factor, type A domain"/>
    <property type="match status" value="1"/>
</dbReference>
<dbReference type="Proteomes" id="UP000655287">
    <property type="component" value="Unassembled WGS sequence"/>
</dbReference>
<dbReference type="InterPro" id="IPR036465">
    <property type="entry name" value="vWFA_dom_sf"/>
</dbReference>
<dbReference type="AlphaFoldDB" id="A0A919R7P7"/>